<dbReference type="EMBL" id="JACCFM010000001">
    <property type="protein sequence ID" value="NYJ20172.1"/>
    <property type="molecule type" value="Genomic_DNA"/>
</dbReference>
<feature type="transmembrane region" description="Helical" evidence="1">
    <location>
        <begin position="13"/>
        <end position="37"/>
    </location>
</feature>
<evidence type="ECO:0000256" key="1">
    <source>
        <dbReference type="SAM" id="Phobius"/>
    </source>
</evidence>
<protein>
    <recommendedName>
        <fullName evidence="4">SHOCT domain-containing protein</fullName>
    </recommendedName>
</protein>
<reference evidence="2 3" key="1">
    <citation type="submission" date="2020-07" db="EMBL/GenBank/DDBJ databases">
        <title>Sequencing the genomes of 1000 actinobacteria strains.</title>
        <authorList>
            <person name="Klenk H.-P."/>
        </authorList>
    </citation>
    <scope>NUCLEOTIDE SEQUENCE [LARGE SCALE GENOMIC DNA]</scope>
    <source>
        <strain evidence="2 3">LI1</strain>
    </source>
</reference>
<dbReference type="RefSeq" id="WP_179578820.1">
    <property type="nucleotide sequence ID" value="NZ_JACCFM010000001.1"/>
</dbReference>
<keyword evidence="1" id="KW-1133">Transmembrane helix</keyword>
<accession>A0A7Z0EEH2</accession>
<evidence type="ECO:0008006" key="4">
    <source>
        <dbReference type="Google" id="ProtNLM"/>
    </source>
</evidence>
<evidence type="ECO:0000313" key="3">
    <source>
        <dbReference type="Proteomes" id="UP000537260"/>
    </source>
</evidence>
<name>A0A7Z0EEH2_9MICO</name>
<keyword evidence="1" id="KW-0812">Transmembrane</keyword>
<evidence type="ECO:0000313" key="2">
    <source>
        <dbReference type="EMBL" id="NYJ20172.1"/>
    </source>
</evidence>
<dbReference type="Proteomes" id="UP000537260">
    <property type="component" value="Unassembled WGS sequence"/>
</dbReference>
<sequence length="109" mass="11400">MQPNPLIPAGYDVLWSAIVVVGCLVVLGIIATCALIVRNALRLKSAGLDPTTSESDLAVKAMNLKAMNSETLSPTRSLTERLTALDELHAAGTISADERAAARAQVLSS</sequence>
<proteinExistence type="predicted"/>
<organism evidence="2 3">
    <name type="scientific">Glaciibacter psychrotolerans</name>
    <dbReference type="NCBI Taxonomy" id="670054"/>
    <lineage>
        <taxon>Bacteria</taxon>
        <taxon>Bacillati</taxon>
        <taxon>Actinomycetota</taxon>
        <taxon>Actinomycetes</taxon>
        <taxon>Micrococcales</taxon>
        <taxon>Microbacteriaceae</taxon>
        <taxon>Glaciibacter</taxon>
    </lineage>
</organism>
<gene>
    <name evidence="2" type="ORF">HNR05_001963</name>
</gene>
<keyword evidence="3" id="KW-1185">Reference proteome</keyword>
<dbReference type="AlphaFoldDB" id="A0A7Z0EEH2"/>
<keyword evidence="1" id="KW-0472">Membrane</keyword>
<comment type="caution">
    <text evidence="2">The sequence shown here is derived from an EMBL/GenBank/DDBJ whole genome shotgun (WGS) entry which is preliminary data.</text>
</comment>